<dbReference type="Gene3D" id="2.60.40.10">
    <property type="entry name" value="Immunoglobulins"/>
    <property type="match status" value="1"/>
</dbReference>
<feature type="transmembrane region" description="Helical" evidence="9">
    <location>
        <begin position="140"/>
        <end position="162"/>
    </location>
</feature>
<keyword evidence="5 9" id="KW-0472">Membrane</keyword>
<keyword evidence="2 9" id="KW-0812">Transmembrane</keyword>
<evidence type="ECO:0000256" key="5">
    <source>
        <dbReference type="ARBA" id="ARBA00023136"/>
    </source>
</evidence>
<keyword evidence="8" id="KW-0393">Immunoglobulin domain</keyword>
<sequence length="191" mass="21405">MTAWLMWIVLACLSDKAVLKCTVQPMIVASKLQKVPVSCPSLLPGSKQFKYLLLLDDSHVTQITVEKTPESAEIPFSGHFEVTASHSGVYTCKMEVQYPPPYQEEFYSTEIQVAVTATNITTPLPSSQSCPEMSPFMLEVVMYAACGVLLVYSLTVTCIAFMTWRKMKKHNEDTSVYMNTRPGNLRKTYKA</sequence>
<evidence type="ECO:0000256" key="2">
    <source>
        <dbReference type="ARBA" id="ARBA00022692"/>
    </source>
</evidence>
<dbReference type="AlphaFoldDB" id="A0AA88MK98"/>
<dbReference type="EMBL" id="JAUPFM010000010">
    <property type="protein sequence ID" value="KAK2840248.1"/>
    <property type="molecule type" value="Genomic_DNA"/>
</dbReference>
<gene>
    <name evidence="11" type="ORF">Q5P01_013988</name>
</gene>
<feature type="signal peptide" evidence="10">
    <location>
        <begin position="1"/>
        <end position="19"/>
    </location>
</feature>
<evidence type="ECO:0000256" key="3">
    <source>
        <dbReference type="ARBA" id="ARBA00022729"/>
    </source>
</evidence>
<dbReference type="InterPro" id="IPR040216">
    <property type="entry name" value="CTLA4/CD28"/>
</dbReference>
<keyword evidence="6" id="KW-1015">Disulfide bond</keyword>
<dbReference type="Proteomes" id="UP001187415">
    <property type="component" value="Unassembled WGS sequence"/>
</dbReference>
<evidence type="ECO:0000256" key="6">
    <source>
        <dbReference type="ARBA" id="ARBA00023157"/>
    </source>
</evidence>
<keyword evidence="7" id="KW-0325">Glycoprotein</keyword>
<proteinExistence type="predicted"/>
<evidence type="ECO:0008006" key="13">
    <source>
        <dbReference type="Google" id="ProtNLM"/>
    </source>
</evidence>
<reference evidence="11" key="1">
    <citation type="submission" date="2023-07" db="EMBL/GenBank/DDBJ databases">
        <title>Chromosome-level Genome Assembly of Striped Snakehead (Channa striata).</title>
        <authorList>
            <person name="Liu H."/>
        </authorList>
    </citation>
    <scope>NUCLEOTIDE SEQUENCE</scope>
    <source>
        <strain evidence="11">Gz</strain>
        <tissue evidence="11">Muscle</tissue>
    </source>
</reference>
<dbReference type="GO" id="GO:0042129">
    <property type="term" value="P:regulation of T cell proliferation"/>
    <property type="evidence" value="ECO:0007669"/>
    <property type="project" value="InterPro"/>
</dbReference>
<keyword evidence="4 9" id="KW-1133">Transmembrane helix</keyword>
<dbReference type="GO" id="GO:0050852">
    <property type="term" value="P:T cell receptor signaling pathway"/>
    <property type="evidence" value="ECO:0007669"/>
    <property type="project" value="TreeGrafter"/>
</dbReference>
<comment type="caution">
    <text evidence="11">The sequence shown here is derived from an EMBL/GenBank/DDBJ whole genome shotgun (WGS) entry which is preliminary data.</text>
</comment>
<evidence type="ECO:0000256" key="10">
    <source>
        <dbReference type="SAM" id="SignalP"/>
    </source>
</evidence>
<evidence type="ECO:0000256" key="7">
    <source>
        <dbReference type="ARBA" id="ARBA00023180"/>
    </source>
</evidence>
<comment type="subcellular location">
    <subcellularLocation>
        <location evidence="1">Membrane</location>
        <topology evidence="1">Single-pass type I membrane protein</topology>
    </subcellularLocation>
</comment>
<keyword evidence="3 10" id="KW-0732">Signal</keyword>
<evidence type="ECO:0000256" key="9">
    <source>
        <dbReference type="SAM" id="Phobius"/>
    </source>
</evidence>
<dbReference type="PANTHER" id="PTHR11494">
    <property type="entry name" value="CYTOTOXIC T-LYMPHOCYTE PROTEIN"/>
    <property type="match status" value="1"/>
</dbReference>
<evidence type="ECO:0000313" key="12">
    <source>
        <dbReference type="Proteomes" id="UP001187415"/>
    </source>
</evidence>
<feature type="chain" id="PRO_5041635186" description="Cytotoxic T-lymphocyte protein 4" evidence="10">
    <location>
        <begin position="20"/>
        <end position="191"/>
    </location>
</feature>
<protein>
    <recommendedName>
        <fullName evidence="13">Cytotoxic T-lymphocyte protein 4</fullName>
    </recommendedName>
</protein>
<evidence type="ECO:0000256" key="4">
    <source>
        <dbReference type="ARBA" id="ARBA00022989"/>
    </source>
</evidence>
<accession>A0AA88MK98</accession>
<dbReference type="PANTHER" id="PTHR11494:SF8">
    <property type="entry name" value="CYTOTOXIC T-LYMPHOCYTE PROTEIN 4"/>
    <property type="match status" value="1"/>
</dbReference>
<organism evidence="11 12">
    <name type="scientific">Channa striata</name>
    <name type="common">Snakehead murrel</name>
    <name type="synonym">Ophicephalus striatus</name>
    <dbReference type="NCBI Taxonomy" id="64152"/>
    <lineage>
        <taxon>Eukaryota</taxon>
        <taxon>Metazoa</taxon>
        <taxon>Chordata</taxon>
        <taxon>Craniata</taxon>
        <taxon>Vertebrata</taxon>
        <taxon>Euteleostomi</taxon>
        <taxon>Actinopterygii</taxon>
        <taxon>Neopterygii</taxon>
        <taxon>Teleostei</taxon>
        <taxon>Neoteleostei</taxon>
        <taxon>Acanthomorphata</taxon>
        <taxon>Anabantaria</taxon>
        <taxon>Anabantiformes</taxon>
        <taxon>Channoidei</taxon>
        <taxon>Channidae</taxon>
        <taxon>Channa</taxon>
    </lineage>
</organism>
<dbReference type="InterPro" id="IPR013783">
    <property type="entry name" value="Ig-like_fold"/>
</dbReference>
<name>A0AA88MK98_CHASR</name>
<evidence type="ECO:0000313" key="11">
    <source>
        <dbReference type="EMBL" id="KAK2840248.1"/>
    </source>
</evidence>
<dbReference type="GO" id="GO:0009897">
    <property type="term" value="C:external side of plasma membrane"/>
    <property type="evidence" value="ECO:0007669"/>
    <property type="project" value="TreeGrafter"/>
</dbReference>
<evidence type="ECO:0000256" key="1">
    <source>
        <dbReference type="ARBA" id="ARBA00004479"/>
    </source>
</evidence>
<evidence type="ECO:0000256" key="8">
    <source>
        <dbReference type="ARBA" id="ARBA00023319"/>
    </source>
</evidence>
<keyword evidence="12" id="KW-1185">Reference proteome</keyword>